<dbReference type="InterPro" id="IPR018062">
    <property type="entry name" value="HTH_AraC-typ_CS"/>
</dbReference>
<evidence type="ECO:0000256" key="1">
    <source>
        <dbReference type="ARBA" id="ARBA00023015"/>
    </source>
</evidence>
<dbReference type="OrthoDB" id="511992at2"/>
<dbReference type="PROSITE" id="PS00041">
    <property type="entry name" value="HTH_ARAC_FAMILY_1"/>
    <property type="match status" value="1"/>
</dbReference>
<dbReference type="SUPFAM" id="SSF46689">
    <property type="entry name" value="Homeodomain-like"/>
    <property type="match status" value="2"/>
</dbReference>
<dbReference type="Pfam" id="PF02311">
    <property type="entry name" value="AraC_binding"/>
    <property type="match status" value="1"/>
</dbReference>
<evidence type="ECO:0000313" key="6">
    <source>
        <dbReference type="EMBL" id="RFM26349.1"/>
    </source>
</evidence>
<dbReference type="InterPro" id="IPR009057">
    <property type="entry name" value="Homeodomain-like_sf"/>
</dbReference>
<evidence type="ECO:0000259" key="5">
    <source>
        <dbReference type="PROSITE" id="PS01124"/>
    </source>
</evidence>
<dbReference type="Gene3D" id="1.10.10.60">
    <property type="entry name" value="Homeodomain-like"/>
    <property type="match status" value="2"/>
</dbReference>
<keyword evidence="4" id="KW-0804">Transcription</keyword>
<gene>
    <name evidence="6" type="ORF">DXN05_20795</name>
</gene>
<dbReference type="Proteomes" id="UP000261284">
    <property type="component" value="Unassembled WGS sequence"/>
</dbReference>
<evidence type="ECO:0000313" key="7">
    <source>
        <dbReference type="Proteomes" id="UP000261284"/>
    </source>
</evidence>
<dbReference type="PROSITE" id="PS01124">
    <property type="entry name" value="HTH_ARAC_FAMILY_2"/>
    <property type="match status" value="1"/>
</dbReference>
<dbReference type="RefSeq" id="WP_116849221.1">
    <property type="nucleotide sequence ID" value="NZ_QTJU01000010.1"/>
</dbReference>
<dbReference type="PANTHER" id="PTHR46796:SF2">
    <property type="entry name" value="TRANSCRIPTIONAL REGULATORY PROTEIN"/>
    <property type="match status" value="1"/>
</dbReference>
<sequence length="260" mass="29441">MQQEFAKYHVPHEAAGLECFEGAFTQQCFPWHYHETYTVVMVHAGAAVYDFNRLQLQVNAGEVLVVNPLEPHCNYAAAEPGWTYSVFFLPVHAFAHTNCAVPLFNRSVVCTPQAYTELAKLHTQLKHTADATLVQTGMQQVADCLLQFAAYTKGNQHSDERLLPALSLMEKELYRKLSINELAASCFMSVSHFQRVFKKCMGLTVHAFLHMKRMDAGRRLLNQRLEIAAAAQEAGFFDQSHFHHSFKKMWGLTPGSYLAE</sequence>
<name>A0A3E1NEE7_9BACT</name>
<dbReference type="InterPro" id="IPR050204">
    <property type="entry name" value="AraC_XylS_family_regulators"/>
</dbReference>
<accession>A0A3E1NEE7</accession>
<keyword evidence="1" id="KW-0805">Transcription regulation</keyword>
<dbReference type="Pfam" id="PF12833">
    <property type="entry name" value="HTH_18"/>
    <property type="match status" value="1"/>
</dbReference>
<keyword evidence="7" id="KW-1185">Reference proteome</keyword>
<dbReference type="InterPro" id="IPR003313">
    <property type="entry name" value="AraC-bd"/>
</dbReference>
<comment type="caution">
    <text evidence="6">The sequence shown here is derived from an EMBL/GenBank/DDBJ whole genome shotgun (WGS) entry which is preliminary data.</text>
</comment>
<evidence type="ECO:0000256" key="2">
    <source>
        <dbReference type="ARBA" id="ARBA00023125"/>
    </source>
</evidence>
<reference evidence="6 7" key="1">
    <citation type="submission" date="2018-08" db="EMBL/GenBank/DDBJ databases">
        <title>Chitinophagaceae sp. K23C18032701, a novel bacterium isolated from forest soil.</title>
        <authorList>
            <person name="Wang C."/>
        </authorList>
    </citation>
    <scope>NUCLEOTIDE SEQUENCE [LARGE SCALE GENOMIC DNA]</scope>
    <source>
        <strain evidence="6 7">K23C18032701</strain>
    </source>
</reference>
<keyword evidence="2" id="KW-0238">DNA-binding</keyword>
<proteinExistence type="predicted"/>
<dbReference type="Gene3D" id="2.60.120.10">
    <property type="entry name" value="Jelly Rolls"/>
    <property type="match status" value="1"/>
</dbReference>
<dbReference type="SMART" id="SM00342">
    <property type="entry name" value="HTH_ARAC"/>
    <property type="match status" value="1"/>
</dbReference>
<dbReference type="InterPro" id="IPR037923">
    <property type="entry name" value="HTH-like"/>
</dbReference>
<dbReference type="SUPFAM" id="SSF51215">
    <property type="entry name" value="Regulatory protein AraC"/>
    <property type="match status" value="1"/>
</dbReference>
<dbReference type="GO" id="GO:0043565">
    <property type="term" value="F:sequence-specific DNA binding"/>
    <property type="evidence" value="ECO:0007669"/>
    <property type="project" value="InterPro"/>
</dbReference>
<keyword evidence="3" id="KW-0010">Activator</keyword>
<dbReference type="EMBL" id="QTJU01000010">
    <property type="protein sequence ID" value="RFM26349.1"/>
    <property type="molecule type" value="Genomic_DNA"/>
</dbReference>
<protein>
    <submittedName>
        <fullName evidence="6">AraC family transcriptional regulator</fullName>
    </submittedName>
</protein>
<organism evidence="6 7">
    <name type="scientific">Deminuibacter soli</name>
    <dbReference type="NCBI Taxonomy" id="2291815"/>
    <lineage>
        <taxon>Bacteria</taxon>
        <taxon>Pseudomonadati</taxon>
        <taxon>Bacteroidota</taxon>
        <taxon>Chitinophagia</taxon>
        <taxon>Chitinophagales</taxon>
        <taxon>Chitinophagaceae</taxon>
        <taxon>Deminuibacter</taxon>
    </lineage>
</organism>
<dbReference type="AlphaFoldDB" id="A0A3E1NEE7"/>
<evidence type="ECO:0000256" key="3">
    <source>
        <dbReference type="ARBA" id="ARBA00023159"/>
    </source>
</evidence>
<dbReference type="InterPro" id="IPR018060">
    <property type="entry name" value="HTH_AraC"/>
</dbReference>
<dbReference type="InterPro" id="IPR014710">
    <property type="entry name" value="RmlC-like_jellyroll"/>
</dbReference>
<evidence type="ECO:0000256" key="4">
    <source>
        <dbReference type="ARBA" id="ARBA00023163"/>
    </source>
</evidence>
<dbReference type="PANTHER" id="PTHR46796">
    <property type="entry name" value="HTH-TYPE TRANSCRIPTIONAL ACTIVATOR RHAS-RELATED"/>
    <property type="match status" value="1"/>
</dbReference>
<dbReference type="GO" id="GO:0003700">
    <property type="term" value="F:DNA-binding transcription factor activity"/>
    <property type="evidence" value="ECO:0007669"/>
    <property type="project" value="InterPro"/>
</dbReference>
<feature type="domain" description="HTH araC/xylS-type" evidence="5">
    <location>
        <begin position="163"/>
        <end position="260"/>
    </location>
</feature>